<feature type="domain" description="SH3b" evidence="2">
    <location>
        <begin position="147"/>
        <end position="212"/>
    </location>
</feature>
<evidence type="ECO:0000256" key="1">
    <source>
        <dbReference type="SAM" id="Phobius"/>
    </source>
</evidence>
<evidence type="ECO:0000313" key="3">
    <source>
        <dbReference type="EMBL" id="PHN08145.1"/>
    </source>
</evidence>
<evidence type="ECO:0000259" key="2">
    <source>
        <dbReference type="PROSITE" id="PS51781"/>
    </source>
</evidence>
<reference evidence="3 4" key="1">
    <citation type="submission" date="2017-10" db="EMBL/GenBank/DDBJ databases">
        <title>The draft genome sequence of Lewinella nigricans NBRC 102662.</title>
        <authorList>
            <person name="Wang K."/>
        </authorList>
    </citation>
    <scope>NUCLEOTIDE SEQUENCE [LARGE SCALE GENOMIC DNA]</scope>
    <source>
        <strain evidence="3 4">NBRC 102662</strain>
    </source>
</reference>
<keyword evidence="1" id="KW-1133">Transmembrane helix</keyword>
<dbReference type="Pfam" id="PF08239">
    <property type="entry name" value="SH3_3"/>
    <property type="match status" value="1"/>
</dbReference>
<comment type="caution">
    <text evidence="3">The sequence shown here is derived from an EMBL/GenBank/DDBJ whole genome shotgun (WGS) entry which is preliminary data.</text>
</comment>
<feature type="transmembrane region" description="Helical" evidence="1">
    <location>
        <begin position="114"/>
        <end position="132"/>
    </location>
</feature>
<keyword evidence="4" id="KW-1185">Reference proteome</keyword>
<dbReference type="InterPro" id="IPR025330">
    <property type="entry name" value="DUF4236"/>
</dbReference>
<sequence length="457" mass="52311">MGFSFYRSKQLGPFKINVSTSGVGFSFGIKGARINFSPRGTFVNVGANGIYYRKKISSSSKNQVRKKPEDAIHVDYSQTYDNKFIGTINFEGLTDVDSSDIVSEIERKRKKVSMLKWIGVVPGSLIFFALLFSKIEVEQEKTRSIRIPTAHITAERANIRNGATTNSKIISRAYKEDRFMYLSEEANWFKITGGSLDSDTAYIHNSLITRRDSIAQEKFTEIVSEPRMNENLLFIMAPLFCIIFCFLSLWDKKRKRVEVYYAFDDHTEILYNNLIEGFNALFRSYSIWYYTHTSKTRNQKYNAGAHTLVTRHKISSKSINGKPAPFFKCNVSIPTIRVGNTEMFFFPERLILKRGKEFAGVMYKNLFVESKSTRFIESERVVSDAKIVDYTFKYVNKGGGADKRFKDNPRIPICLYSEYSISSNNGINEIIVSSKLGAMDQAIDAICEIQNFEEILN</sequence>
<dbReference type="Proteomes" id="UP000223913">
    <property type="component" value="Unassembled WGS sequence"/>
</dbReference>
<keyword evidence="1" id="KW-0472">Membrane</keyword>
<accession>A0A2D0NI18</accession>
<organism evidence="3 4">
    <name type="scientific">Flavilitoribacter nigricans (strain ATCC 23147 / DSM 23189 / NBRC 102662 / NCIMB 1420 / SS-2)</name>
    <name type="common">Lewinella nigricans</name>
    <dbReference type="NCBI Taxonomy" id="1122177"/>
    <lineage>
        <taxon>Bacteria</taxon>
        <taxon>Pseudomonadati</taxon>
        <taxon>Bacteroidota</taxon>
        <taxon>Saprospiria</taxon>
        <taxon>Saprospirales</taxon>
        <taxon>Lewinellaceae</taxon>
        <taxon>Flavilitoribacter</taxon>
    </lineage>
</organism>
<dbReference type="EMBL" id="PDUD01000002">
    <property type="protein sequence ID" value="PHN08145.1"/>
    <property type="molecule type" value="Genomic_DNA"/>
</dbReference>
<dbReference type="Gene3D" id="2.30.30.40">
    <property type="entry name" value="SH3 Domains"/>
    <property type="match status" value="1"/>
</dbReference>
<dbReference type="RefSeq" id="WP_099148348.1">
    <property type="nucleotide sequence ID" value="NZ_PDUD01000002.1"/>
</dbReference>
<dbReference type="InterPro" id="IPR003646">
    <property type="entry name" value="SH3-like_bac-type"/>
</dbReference>
<feature type="transmembrane region" description="Helical" evidence="1">
    <location>
        <begin position="232"/>
        <end position="250"/>
    </location>
</feature>
<dbReference type="AlphaFoldDB" id="A0A2D0NI18"/>
<keyword evidence="1" id="KW-0812">Transmembrane</keyword>
<gene>
    <name evidence="3" type="ORF">CRP01_02150</name>
</gene>
<dbReference type="OrthoDB" id="9806903at2"/>
<evidence type="ECO:0000313" key="4">
    <source>
        <dbReference type="Proteomes" id="UP000223913"/>
    </source>
</evidence>
<protein>
    <recommendedName>
        <fullName evidence="2">SH3b domain-containing protein</fullName>
    </recommendedName>
</protein>
<dbReference type="Pfam" id="PF14020">
    <property type="entry name" value="DUF4236"/>
    <property type="match status" value="1"/>
</dbReference>
<name>A0A2D0NI18_FLAN2</name>
<dbReference type="SMART" id="SM00287">
    <property type="entry name" value="SH3b"/>
    <property type="match status" value="1"/>
</dbReference>
<proteinExistence type="predicted"/>
<dbReference type="PROSITE" id="PS51781">
    <property type="entry name" value="SH3B"/>
    <property type="match status" value="1"/>
</dbReference>